<proteinExistence type="predicted"/>
<dbReference type="GeneID" id="65112669"/>
<accession>A0A2S1GMB1</accession>
<evidence type="ECO:0000313" key="2">
    <source>
        <dbReference type="EMBL" id="AWD90527.1"/>
    </source>
</evidence>
<dbReference type="InterPro" id="IPR057820">
    <property type="entry name" value="T4_y05I_C"/>
</dbReference>
<dbReference type="Pfam" id="PF24448">
    <property type="entry name" value="T4_y05I_C"/>
    <property type="match status" value="1"/>
</dbReference>
<evidence type="ECO:0000313" key="3">
    <source>
        <dbReference type="Proteomes" id="UP000246316"/>
    </source>
</evidence>
<dbReference type="RefSeq" id="YP_010095035.1">
    <property type="nucleotide sequence ID" value="NC_055743.1"/>
</dbReference>
<reference evidence="2" key="1">
    <citation type="submission" date="2018-03" db="EMBL/GenBank/DDBJ databases">
        <title>Phage therapy in agriculture - a green tech approach to combat plant pathogenic bacteria.</title>
        <authorList>
            <person name="Carstens A.B."/>
            <person name="Djurhuus A.M."/>
            <person name="Hansen L.H."/>
        </authorList>
    </citation>
    <scope>NUCLEOTIDE SEQUENCE [LARGE SCALE GENOMIC DNA]</scope>
</reference>
<keyword evidence="3" id="KW-1185">Reference proteome</keyword>
<dbReference type="Proteomes" id="UP000246316">
    <property type="component" value="Segment"/>
</dbReference>
<name>A0A2S1GMB1_9CAUD</name>
<dbReference type="KEGG" id="vg:65112669"/>
<sequence>MTSNTSMNWVGSAARIISPDRAVDLYWKDMNQQNFEGLTIVQFSPTEHYSVGLTVAEAAKLRDYLNSVIPK</sequence>
<organism evidence="2 3">
    <name type="scientific">Erwinia phage Cronus</name>
    <dbReference type="NCBI Taxonomy" id="2163633"/>
    <lineage>
        <taxon>Viruses</taxon>
        <taxon>Duplodnaviria</taxon>
        <taxon>Heunggongvirae</taxon>
        <taxon>Uroviricota</taxon>
        <taxon>Caudoviricetes</taxon>
        <taxon>Pantevenvirales</taxon>
        <taxon>Straboviridae</taxon>
        <taxon>Tevenvirinae</taxon>
        <taxon>Risoevirus</taxon>
        <taxon>Risoevirus cronus</taxon>
        <taxon>Roskildevirus cronus</taxon>
    </lineage>
</organism>
<protein>
    <recommendedName>
        <fullName evidence="1">T4 y05I-like putative transcription factor C-terminal domain-containing protein</fullName>
    </recommendedName>
</protein>
<dbReference type="EMBL" id="MH059636">
    <property type="protein sequence ID" value="AWD90527.1"/>
    <property type="molecule type" value="Genomic_DNA"/>
</dbReference>
<evidence type="ECO:0000259" key="1">
    <source>
        <dbReference type="Pfam" id="PF24448"/>
    </source>
</evidence>
<feature type="domain" description="T4 y05I-like putative transcription factor C-terminal" evidence="1">
    <location>
        <begin position="7"/>
        <end position="71"/>
    </location>
</feature>